<dbReference type="OrthoDB" id="2410195at2759"/>
<dbReference type="InterPro" id="IPR029063">
    <property type="entry name" value="SAM-dependent_MTases_sf"/>
</dbReference>
<keyword evidence="2" id="KW-1185">Reference proteome</keyword>
<dbReference type="STRING" id="180088.A0A1J8QD12"/>
<evidence type="ECO:0000313" key="1">
    <source>
        <dbReference type="EMBL" id="OJA11232.1"/>
    </source>
</evidence>
<proteinExistence type="predicted"/>
<gene>
    <name evidence="1" type="ORF">AZE42_13850</name>
</gene>
<name>A0A1J8QD12_9AGAM</name>
<dbReference type="Proteomes" id="UP000183567">
    <property type="component" value="Unassembled WGS sequence"/>
</dbReference>
<dbReference type="AlphaFoldDB" id="A0A1J8QD12"/>
<dbReference type="SUPFAM" id="SSF53335">
    <property type="entry name" value="S-adenosyl-L-methionine-dependent methyltransferases"/>
    <property type="match status" value="1"/>
</dbReference>
<protein>
    <submittedName>
        <fullName evidence="1">Uncharacterized protein</fullName>
    </submittedName>
</protein>
<organism evidence="1 2">
    <name type="scientific">Rhizopogon vesiculosus</name>
    <dbReference type="NCBI Taxonomy" id="180088"/>
    <lineage>
        <taxon>Eukaryota</taxon>
        <taxon>Fungi</taxon>
        <taxon>Dikarya</taxon>
        <taxon>Basidiomycota</taxon>
        <taxon>Agaricomycotina</taxon>
        <taxon>Agaricomycetes</taxon>
        <taxon>Agaricomycetidae</taxon>
        <taxon>Boletales</taxon>
        <taxon>Suillineae</taxon>
        <taxon>Rhizopogonaceae</taxon>
        <taxon>Rhizopogon</taxon>
    </lineage>
</organism>
<reference evidence="1 2" key="1">
    <citation type="submission" date="2016-03" db="EMBL/GenBank/DDBJ databases">
        <title>Comparative genomics of the ectomycorrhizal sister species Rhizopogon vinicolor and Rhizopogon vesiculosus (Basidiomycota: Boletales) reveals a divergence of the mating type B locus.</title>
        <authorList>
            <person name="Mujic A.B."/>
            <person name="Kuo A."/>
            <person name="Tritt A."/>
            <person name="Lipzen A."/>
            <person name="Chen C."/>
            <person name="Johnson J."/>
            <person name="Sharma A."/>
            <person name="Barry K."/>
            <person name="Grigoriev I.V."/>
            <person name="Spatafora J.W."/>
        </authorList>
    </citation>
    <scope>NUCLEOTIDE SEQUENCE [LARGE SCALE GENOMIC DNA]</scope>
    <source>
        <strain evidence="1 2">AM-OR11-056</strain>
    </source>
</reference>
<accession>A0A1J8QD12</accession>
<evidence type="ECO:0000313" key="2">
    <source>
        <dbReference type="Proteomes" id="UP000183567"/>
    </source>
</evidence>
<comment type="caution">
    <text evidence="1">The sequence shown here is derived from an EMBL/GenBank/DDBJ whole genome shotgun (WGS) entry which is preliminary data.</text>
</comment>
<dbReference type="EMBL" id="LVVM01005162">
    <property type="protein sequence ID" value="OJA11232.1"/>
    <property type="molecule type" value="Genomic_DNA"/>
</dbReference>
<sequence length="81" mass="9110">MTINSLSHERADYIIPSHFGSASKIISGSSMHMMAMFNGCERSMNEWEKLVRVAGLRITNVYPLRAQASIIECALDIHELQ</sequence>
<dbReference type="Gene3D" id="3.40.50.150">
    <property type="entry name" value="Vaccinia Virus protein VP39"/>
    <property type="match status" value="1"/>
</dbReference>